<accession>A0A8J2FTA4</accession>
<dbReference type="PANTHER" id="PTHR10434">
    <property type="entry name" value="1-ACYL-SN-GLYCEROL-3-PHOSPHATE ACYLTRANSFERASE"/>
    <property type="match status" value="1"/>
</dbReference>
<reference evidence="5" key="1">
    <citation type="submission" date="2021-02" db="EMBL/GenBank/DDBJ databases">
        <authorList>
            <person name="Cremers G."/>
            <person name="Picone N."/>
        </authorList>
    </citation>
    <scope>NUCLEOTIDE SEQUENCE</scope>
    <source>
        <strain evidence="5">PQ17</strain>
    </source>
</reference>
<dbReference type="AlphaFoldDB" id="A0A8J2FTA4"/>
<keyword evidence="6" id="KW-1185">Reference proteome</keyword>
<dbReference type="GO" id="GO:0003841">
    <property type="term" value="F:1-acylglycerol-3-phosphate O-acyltransferase activity"/>
    <property type="evidence" value="ECO:0007669"/>
    <property type="project" value="UniProtKB-EC"/>
</dbReference>
<evidence type="ECO:0000313" key="6">
    <source>
        <dbReference type="Proteomes" id="UP000663859"/>
    </source>
</evidence>
<dbReference type="PANTHER" id="PTHR10434:SF40">
    <property type="entry name" value="1-ACYL-SN-GLYCEROL-3-PHOSPHATE ACYLTRANSFERASE"/>
    <property type="match status" value="1"/>
</dbReference>
<dbReference type="EMBL" id="CAJNOB010000056">
    <property type="protein sequence ID" value="CAF0703651.1"/>
    <property type="molecule type" value="Genomic_DNA"/>
</dbReference>
<feature type="domain" description="Phospholipid/glycerol acyltransferase" evidence="4">
    <location>
        <begin position="71"/>
        <end position="183"/>
    </location>
</feature>
<name>A0A8J2FTA4_9BACT</name>
<sequence length="240" mass="27429">MERIERIVEVVPPTGERNVSIPCAILPRGEVLSGKMRPFYALTWIVTRRILEVFFDFSSPGMEKVPLEGGLLVVANHASYLDPPIVGAALPRELYYLARRTLFRHPLFARLIRAYHAIPVELERPDPVGLRAVLRALRKGRAVLLFPEGTRTPDGRMGEARMGAGFVACHAGVPILPVRIFGTYEVLPRHRKWPRFFPIRVVIGSPFHIPQVEEEPRSRKRKEVYQEAAWEMKRRILELA</sequence>
<keyword evidence="3 5" id="KW-0012">Acyltransferase</keyword>
<comment type="pathway">
    <text evidence="1">Lipid metabolism.</text>
</comment>
<evidence type="ECO:0000256" key="1">
    <source>
        <dbReference type="ARBA" id="ARBA00005189"/>
    </source>
</evidence>
<dbReference type="EC" id="2.3.1.51" evidence="5"/>
<organism evidence="5 6">
    <name type="scientific">Candidatus Methylacidithermus pantelleriae</name>
    <dbReference type="NCBI Taxonomy" id="2744239"/>
    <lineage>
        <taxon>Bacteria</taxon>
        <taxon>Pseudomonadati</taxon>
        <taxon>Verrucomicrobiota</taxon>
        <taxon>Methylacidiphilae</taxon>
        <taxon>Methylacidiphilales</taxon>
        <taxon>Methylacidiphilaceae</taxon>
        <taxon>Candidatus Methylacidithermus</taxon>
    </lineage>
</organism>
<protein>
    <submittedName>
        <fullName evidence="5">1-acyl-sn-glycerol-3-phosphate acyltransferase</fullName>
        <ecNumber evidence="5">2.3.1.51</ecNumber>
    </submittedName>
</protein>
<dbReference type="GO" id="GO:0006654">
    <property type="term" value="P:phosphatidic acid biosynthetic process"/>
    <property type="evidence" value="ECO:0007669"/>
    <property type="project" value="TreeGrafter"/>
</dbReference>
<evidence type="ECO:0000259" key="4">
    <source>
        <dbReference type="SMART" id="SM00563"/>
    </source>
</evidence>
<dbReference type="CDD" id="cd07989">
    <property type="entry name" value="LPLAT_AGPAT-like"/>
    <property type="match status" value="1"/>
</dbReference>
<evidence type="ECO:0000256" key="2">
    <source>
        <dbReference type="ARBA" id="ARBA00022679"/>
    </source>
</evidence>
<proteinExistence type="predicted"/>
<evidence type="ECO:0000313" key="5">
    <source>
        <dbReference type="EMBL" id="CAF0703651.1"/>
    </source>
</evidence>
<dbReference type="SMART" id="SM00563">
    <property type="entry name" value="PlsC"/>
    <property type="match status" value="1"/>
</dbReference>
<dbReference type="SUPFAM" id="SSF69593">
    <property type="entry name" value="Glycerol-3-phosphate (1)-acyltransferase"/>
    <property type="match status" value="1"/>
</dbReference>
<dbReference type="Proteomes" id="UP000663859">
    <property type="component" value="Unassembled WGS sequence"/>
</dbReference>
<gene>
    <name evidence="5" type="ORF">MPNT_60057</name>
</gene>
<dbReference type="Pfam" id="PF01553">
    <property type="entry name" value="Acyltransferase"/>
    <property type="match status" value="1"/>
</dbReference>
<evidence type="ECO:0000256" key="3">
    <source>
        <dbReference type="ARBA" id="ARBA00023315"/>
    </source>
</evidence>
<dbReference type="RefSeq" id="WP_214096467.1">
    <property type="nucleotide sequence ID" value="NZ_CAJNOB010000056.1"/>
</dbReference>
<comment type="caution">
    <text evidence="5">The sequence shown here is derived from an EMBL/GenBank/DDBJ whole genome shotgun (WGS) entry which is preliminary data.</text>
</comment>
<keyword evidence="2 5" id="KW-0808">Transferase</keyword>
<dbReference type="InterPro" id="IPR002123">
    <property type="entry name" value="Plipid/glycerol_acylTrfase"/>
</dbReference>